<keyword evidence="3" id="KW-1185">Reference proteome</keyword>
<evidence type="ECO:0000313" key="3">
    <source>
        <dbReference type="Proteomes" id="UP000554235"/>
    </source>
</evidence>
<dbReference type="Proteomes" id="UP000554235">
    <property type="component" value="Unassembled WGS sequence"/>
</dbReference>
<dbReference type="EMBL" id="JAADYS010000487">
    <property type="protein sequence ID" value="KAF4469362.1"/>
    <property type="molecule type" value="Genomic_DNA"/>
</dbReference>
<feature type="domain" description="F-box" evidence="1">
    <location>
        <begin position="243"/>
        <end position="290"/>
    </location>
</feature>
<proteinExistence type="predicted"/>
<sequence>MNALETSSGFDQDSSIFSFAMGWFDVYCFICGAATREVKVVPRQMKDVPNEFGRVEPAYDEDVIGDEDMEWFQKCRLIGFHPDAPGKSKYYVTDPGGYMGYGEFDFCEGSESRSVVEDFDPGVLNFGEHGVDTNRVFPFHGPCYELLARVLTGTWDTKKVNKGALFKAFGGLISEEIFTCPNLDYGDACKAQEQEWESLPGYEYTIINPEPRRLLVNDIIEVIKGEDFLDVPSDLALGHKVVRDPFDSLPEALIRDILSYLDNQSIFNLCQESRGVFALFRHDRSFWEDRIRNYTPYFEELVDAFTTRYDSLVTQDPRKILSWAENASRPRVGISGFLLPVANRRRIWSVCEQIAREYHPNCPSEPDTTCEMQKIAVGNKMHFVGCNGKSVFDVEQSYWIQTWDEYDDPYRPWTLKTFWNSDWDLTGITVKFNQEEPRMFGRQGTEEGAWETTKDLPCEIWIKGFIYFYDDTQVTYGQTDASLMQRPLFAAEDMVIVGLQGQLGNQPKEGVTPWILRLGLLQAYPGDDEKPDPGYFPDLRPTEELSWSSESLSLLDAPIWESETFKFVPGNVGHVGNTSIKIEHIPMRFLMLANHPSELKKVQRISACVRSKGSSQHGKQKYFEYTVTNLRASFNESENQPARTIRDVDDDGTPFPEQDWEDFEIDGPGGEIVEEIAVVPRYESAPKLLELRTNRNRTVAFAADRLAGEDDMPTDTRFSESVEGERRLTIKADDGDVIVGIVMGFGHRQGHWERLLEPEREMFQTRPWTYEVYQRWLETYLFSSFSVVGVLTMSRDA</sequence>
<protein>
    <submittedName>
        <fullName evidence="2">Activator of stress related protein</fullName>
    </submittedName>
</protein>
<reference evidence="2 3" key="1">
    <citation type="submission" date="2020-01" db="EMBL/GenBank/DDBJ databases">
        <title>Identification and distribution of gene clusters putatively required for synthesis of sphingolipid metabolism inhibitors in phylogenetically diverse species of the filamentous fungus Fusarium.</title>
        <authorList>
            <person name="Kim H.-S."/>
            <person name="Busman M."/>
            <person name="Brown D.W."/>
            <person name="Divon H."/>
            <person name="Uhlig S."/>
            <person name="Proctor R.H."/>
        </authorList>
    </citation>
    <scope>NUCLEOTIDE SEQUENCE [LARGE SCALE GENOMIC DNA]</scope>
    <source>
        <strain evidence="2 3">NRRL 20459</strain>
    </source>
</reference>
<name>A0A8H4LJM0_9HYPO</name>
<accession>A0A8H4LJM0</accession>
<evidence type="ECO:0000313" key="2">
    <source>
        <dbReference type="EMBL" id="KAF4469362.1"/>
    </source>
</evidence>
<dbReference type="Gene3D" id="1.20.1280.50">
    <property type="match status" value="1"/>
</dbReference>
<dbReference type="InterPro" id="IPR001810">
    <property type="entry name" value="F-box_dom"/>
</dbReference>
<dbReference type="OrthoDB" id="2571985at2759"/>
<dbReference type="PROSITE" id="PS50181">
    <property type="entry name" value="FBOX"/>
    <property type="match status" value="1"/>
</dbReference>
<organism evidence="2 3">
    <name type="scientific">Fusarium albosuccineum</name>
    <dbReference type="NCBI Taxonomy" id="1237068"/>
    <lineage>
        <taxon>Eukaryota</taxon>
        <taxon>Fungi</taxon>
        <taxon>Dikarya</taxon>
        <taxon>Ascomycota</taxon>
        <taxon>Pezizomycotina</taxon>
        <taxon>Sordariomycetes</taxon>
        <taxon>Hypocreomycetidae</taxon>
        <taxon>Hypocreales</taxon>
        <taxon>Nectriaceae</taxon>
        <taxon>Fusarium</taxon>
        <taxon>Fusarium decemcellulare species complex</taxon>
    </lineage>
</organism>
<evidence type="ECO:0000259" key="1">
    <source>
        <dbReference type="PROSITE" id="PS50181"/>
    </source>
</evidence>
<dbReference type="AlphaFoldDB" id="A0A8H4LJM0"/>
<dbReference type="InterPro" id="IPR036047">
    <property type="entry name" value="F-box-like_dom_sf"/>
</dbReference>
<comment type="caution">
    <text evidence="2">The sequence shown here is derived from an EMBL/GenBank/DDBJ whole genome shotgun (WGS) entry which is preliminary data.</text>
</comment>
<dbReference type="SUPFAM" id="SSF81383">
    <property type="entry name" value="F-box domain"/>
    <property type="match status" value="1"/>
</dbReference>
<gene>
    <name evidence="2" type="ORF">FALBO_3744</name>
</gene>